<evidence type="ECO:0000259" key="5">
    <source>
        <dbReference type="Pfam" id="PF12867"/>
    </source>
</evidence>
<dbReference type="InterPro" id="IPR017806">
    <property type="entry name" value="EgtB"/>
</dbReference>
<dbReference type="InterPro" id="IPR042095">
    <property type="entry name" value="SUMF_sf"/>
</dbReference>
<gene>
    <name evidence="6" type="primary">egtB</name>
    <name evidence="6" type="ORF">ACFPME_03215</name>
</gene>
<dbReference type="PANTHER" id="PTHR23150:SF36">
    <property type="entry name" value="HERCYNINE OXYGENASE"/>
    <property type="match status" value="1"/>
</dbReference>
<keyword evidence="2" id="KW-0408">Iron</keyword>
<evidence type="ECO:0000256" key="3">
    <source>
        <dbReference type="ARBA" id="ARBA00037882"/>
    </source>
</evidence>
<keyword evidence="7" id="KW-1185">Reference proteome</keyword>
<comment type="pathway">
    <text evidence="3">Amino-acid biosynthesis; ergothioneine biosynthesis.</text>
</comment>
<evidence type="ECO:0000256" key="2">
    <source>
        <dbReference type="ARBA" id="ARBA00023004"/>
    </source>
</evidence>
<dbReference type="Pfam" id="PF03781">
    <property type="entry name" value="FGE-sulfatase"/>
    <property type="match status" value="2"/>
</dbReference>
<evidence type="ECO:0000313" key="7">
    <source>
        <dbReference type="Proteomes" id="UP001596013"/>
    </source>
</evidence>
<evidence type="ECO:0000313" key="6">
    <source>
        <dbReference type="EMBL" id="MFC5435548.1"/>
    </source>
</evidence>
<feature type="domain" description="Sulfatase-modifying factor enzyme-like" evidence="4">
    <location>
        <begin position="332"/>
        <end position="411"/>
    </location>
</feature>
<dbReference type="SUPFAM" id="SSF56436">
    <property type="entry name" value="C-type lectin-like"/>
    <property type="match status" value="1"/>
</dbReference>
<dbReference type="Gene3D" id="1.20.120.450">
    <property type="entry name" value="dinb family like domain"/>
    <property type="match status" value="1"/>
</dbReference>
<reference evidence="7" key="1">
    <citation type="journal article" date="2019" name="Int. J. Syst. Evol. Microbiol.">
        <title>The Global Catalogue of Microorganisms (GCM) 10K type strain sequencing project: providing services to taxonomists for standard genome sequencing and annotation.</title>
        <authorList>
            <consortium name="The Broad Institute Genomics Platform"/>
            <consortium name="The Broad Institute Genome Sequencing Center for Infectious Disease"/>
            <person name="Wu L."/>
            <person name="Ma J."/>
        </authorList>
    </citation>
    <scope>NUCLEOTIDE SEQUENCE [LARGE SCALE GENOMIC DNA]</scope>
    <source>
        <strain evidence="7">JCM 17130</strain>
    </source>
</reference>
<dbReference type="InterPro" id="IPR016187">
    <property type="entry name" value="CTDL_fold"/>
</dbReference>
<sequence length="415" mass="47419">MTARQMPATSAMAARFDHVRRRTLDLCVGLSAEDLQLQSMPDASPGKWHLAHTTWFFEQFVLGRDPAYRPRDATWSRLFNSYYESVGPRHARPQRGLLSRPSLDDVRGYRHAIDDAVRDLLSRDSDPELATLVSLGLQHEQQHQELLLTDIKHALWCNPLQPAYRAPMPPTATATVPLRFIDGHDGIVEIGHRGDGFAFDNETPRHRTLLHPHALANRLVTNAEYLAFVREGGYREPGLWLSDGWATVQRESWQHPLYWRDDLASEFTLAGVRALDPHEPVCHLSYYEAEAFARWAGARLPTEAEWETAAQRVPVEGNLQDEQRFQPRAAHGDADLLQIYGDVWEWTASPYIGYPRFRPLPGSLGEYNGKFMCGQWVLRGGSCVTPRDHLRATYRNFFPPHARWQFAGLRLGQDR</sequence>
<dbReference type="SUPFAM" id="SSF109854">
    <property type="entry name" value="DinB/YfiT-like putative metalloenzymes"/>
    <property type="match status" value="1"/>
</dbReference>
<dbReference type="RefSeq" id="WP_377301950.1">
    <property type="nucleotide sequence ID" value="NZ_JBHSMK010000002.1"/>
</dbReference>
<feature type="domain" description="Sulfatase-modifying factor enzyme-like" evidence="4">
    <location>
        <begin position="186"/>
        <end position="313"/>
    </location>
</feature>
<dbReference type="InterPro" id="IPR051043">
    <property type="entry name" value="Sulfatase_Mod_Factor_Kinase"/>
</dbReference>
<dbReference type="InterPro" id="IPR005532">
    <property type="entry name" value="SUMF_dom"/>
</dbReference>
<dbReference type="EMBL" id="JBHSMK010000002">
    <property type="protein sequence ID" value="MFC5435548.1"/>
    <property type="molecule type" value="Genomic_DNA"/>
</dbReference>
<keyword evidence="1" id="KW-0560">Oxidoreductase</keyword>
<dbReference type="Proteomes" id="UP001596013">
    <property type="component" value="Unassembled WGS sequence"/>
</dbReference>
<dbReference type="NCBIfam" id="TIGR03440">
    <property type="entry name" value="egtB_TIGR03440"/>
    <property type="match status" value="1"/>
</dbReference>
<dbReference type="InterPro" id="IPR024775">
    <property type="entry name" value="DinB-like"/>
</dbReference>
<comment type="caution">
    <text evidence="6">The sequence shown here is derived from an EMBL/GenBank/DDBJ whole genome shotgun (WGS) entry which is preliminary data.</text>
</comment>
<dbReference type="Pfam" id="PF12867">
    <property type="entry name" value="DinB_2"/>
    <property type="match status" value="1"/>
</dbReference>
<dbReference type="PANTHER" id="PTHR23150">
    <property type="entry name" value="SULFATASE MODIFYING FACTOR 1, 2"/>
    <property type="match status" value="1"/>
</dbReference>
<evidence type="ECO:0000256" key="1">
    <source>
        <dbReference type="ARBA" id="ARBA00023002"/>
    </source>
</evidence>
<dbReference type="InterPro" id="IPR034660">
    <property type="entry name" value="DinB/YfiT-like"/>
</dbReference>
<proteinExistence type="predicted"/>
<protein>
    <submittedName>
        <fullName evidence="6">Ergothioneine biosynthesis protein EgtB</fullName>
    </submittedName>
</protein>
<accession>A0ABW0JHH7</accession>
<feature type="domain" description="DinB-like" evidence="5">
    <location>
        <begin position="16"/>
        <end position="145"/>
    </location>
</feature>
<organism evidence="6 7">
    <name type="scientific">Rhodanobacter umsongensis</name>
    <dbReference type="NCBI Taxonomy" id="633153"/>
    <lineage>
        <taxon>Bacteria</taxon>
        <taxon>Pseudomonadati</taxon>
        <taxon>Pseudomonadota</taxon>
        <taxon>Gammaproteobacteria</taxon>
        <taxon>Lysobacterales</taxon>
        <taxon>Rhodanobacteraceae</taxon>
        <taxon>Rhodanobacter</taxon>
    </lineage>
</organism>
<evidence type="ECO:0000259" key="4">
    <source>
        <dbReference type="Pfam" id="PF03781"/>
    </source>
</evidence>
<dbReference type="Gene3D" id="3.90.1580.10">
    <property type="entry name" value="paralog of FGE (formylglycine-generating enzyme)"/>
    <property type="match status" value="2"/>
</dbReference>
<name>A0ABW0JHH7_9GAMM</name>